<name>A0A0K0DP13_ANGCA</name>
<dbReference type="WBParaSite" id="ACAC_0001350201-mRNA-1">
    <property type="protein sequence ID" value="ACAC_0001350201-mRNA-1"/>
    <property type="gene ID" value="ACAC_0001350201"/>
</dbReference>
<reference evidence="2" key="2">
    <citation type="submission" date="2017-02" db="UniProtKB">
        <authorList>
            <consortium name="WormBaseParasite"/>
        </authorList>
    </citation>
    <scope>IDENTIFICATION</scope>
</reference>
<evidence type="ECO:0000313" key="1">
    <source>
        <dbReference type="Proteomes" id="UP000035642"/>
    </source>
</evidence>
<organism evidence="1 2">
    <name type="scientific">Angiostrongylus cantonensis</name>
    <name type="common">Rat lungworm</name>
    <dbReference type="NCBI Taxonomy" id="6313"/>
    <lineage>
        <taxon>Eukaryota</taxon>
        <taxon>Metazoa</taxon>
        <taxon>Ecdysozoa</taxon>
        <taxon>Nematoda</taxon>
        <taxon>Chromadorea</taxon>
        <taxon>Rhabditida</taxon>
        <taxon>Rhabditina</taxon>
        <taxon>Rhabditomorpha</taxon>
        <taxon>Strongyloidea</taxon>
        <taxon>Metastrongylidae</taxon>
        <taxon>Angiostrongylus</taxon>
    </lineage>
</organism>
<proteinExistence type="predicted"/>
<evidence type="ECO:0000313" key="2">
    <source>
        <dbReference type="WBParaSite" id="ACAC_0001350201-mRNA-1"/>
    </source>
</evidence>
<dbReference type="Proteomes" id="UP000035642">
    <property type="component" value="Unassembled WGS sequence"/>
</dbReference>
<keyword evidence="1" id="KW-1185">Reference proteome</keyword>
<reference evidence="1" key="1">
    <citation type="submission" date="2012-09" db="EMBL/GenBank/DDBJ databases">
        <authorList>
            <person name="Martin A.A."/>
        </authorList>
    </citation>
    <scope>NUCLEOTIDE SEQUENCE</scope>
</reference>
<accession>A0A0K0DP13</accession>
<sequence length="87" mass="9778">MVTICTYTARTLASESSIEDLLMQARMIRYDVIGLAETRRLHEFTAVYDNGEELFLGACDSRRVGRVGVLVNTSLSMNIDSFKQLTI</sequence>
<dbReference type="AlphaFoldDB" id="A0A0K0DP13"/>
<protein>
    <submittedName>
        <fullName evidence="2">DUF4258 domain-containing protein</fullName>
    </submittedName>
</protein>